<dbReference type="InterPro" id="IPR056269">
    <property type="entry name" value="CUB_CDCP1_2nd_5th"/>
</dbReference>
<feature type="domain" description="CDCP1 first CUB" evidence="5">
    <location>
        <begin position="28"/>
        <end position="96"/>
    </location>
</feature>
<reference evidence="7" key="1">
    <citation type="submission" date="2021-05" db="EMBL/GenBank/DDBJ databases">
        <authorList>
            <person name="Tigano A."/>
        </authorList>
    </citation>
    <scope>NUCLEOTIDE SEQUENCE</scope>
</reference>
<dbReference type="InterPro" id="IPR056268">
    <property type="entry name" value="CUB_CDCP1_1st"/>
</dbReference>
<feature type="domain" description="CDCP1 second and fifth CUB" evidence="6">
    <location>
        <begin position="420"/>
        <end position="499"/>
    </location>
</feature>
<evidence type="ECO:0000259" key="6">
    <source>
        <dbReference type="Pfam" id="PF23668"/>
    </source>
</evidence>
<keyword evidence="2" id="KW-0812">Transmembrane</keyword>
<dbReference type="OrthoDB" id="8960034at2759"/>
<evidence type="ECO:0000256" key="1">
    <source>
        <dbReference type="SAM" id="MobiDB-lite"/>
    </source>
</evidence>
<comment type="caution">
    <text evidence="7">The sequence shown here is derived from an EMBL/GenBank/DDBJ whole genome shotgun (WGS) entry which is preliminary data.</text>
</comment>
<evidence type="ECO:0000256" key="2">
    <source>
        <dbReference type="SAM" id="Phobius"/>
    </source>
</evidence>
<evidence type="ECO:0000259" key="5">
    <source>
        <dbReference type="Pfam" id="PF23667"/>
    </source>
</evidence>
<evidence type="ECO:0000313" key="8">
    <source>
        <dbReference type="Proteomes" id="UP000677803"/>
    </source>
</evidence>
<sequence>MSPYRSDGRSLQIFLLLAVVSTISGVQRLTVTPDRGTTFNISSTQAKGCRVCRAGEPPEQCSSWRLLEEKTAVSLEFQCSRPQDVFSVEIVRNIECSTKSCSGHVVQTDGGSLPLQGFPRKFTWNITAAAPKAFKLDFTDTGLKQISPFDRCPDKHTYTLQALEASGSTVVGKFCRGGTIRSAQVLDRGIFSLDVPAGQELKNSQFHVSVGEEIKSLARISLELPRGTSSSELLSPNYPESFPDDDVMEWYVQVPDQYEAHVGFLNVTQPQCLKKKTAVEYKSRGRGASVLGLNDPQPKEVKGSFLLTLRNCEMDRRRAHSPGLSLNFKVSASRISSPVLCNVDLGTTGLSLHINNVRPNSSCEMKMNSETMKSITVTSKGELSFQDCLPDDVQVTAKRVIDCSHLRDCPKTPVDLLVPLLPSCLPTSLSSVTWTLRPSRHGTVKLVSPSGALKQALPGQPCNDSILIQMDEEHGDFIGFFCPKGAMQKVLIHTNVTITWRSRMGLIALRTYLKHVLTASFEREIPERYIFTIFPSKDTPVLVASPGWPVGMKPSSTVSWIVSVPPKMEAHLMFANLSQPKCSIGHTNIRVQRVSRTEEDYSRREDEEAESELTVPENFFLNMSNCIPERGDFSVITKITLQKRKNVLLITILSVVAALLVIFAVVLAVVCTVVRKKKKQLNHQMSIYNPGGTNMRPEPNGFPKTGEDSEAHVYDTIEDTLVYTHLLKKGAEIGTYGEFDTYRSFTQYTDSQKPPVTKNNSVDNVGVDQPHRFSSEGPPLPNRPPSHNQALVYNDIYQRENQIEEEHSPDPGRRQEPEGGN</sequence>
<feature type="domain" description="CDCP1 third and sixth CUB" evidence="4">
    <location>
        <begin position="527"/>
        <end position="640"/>
    </location>
</feature>
<keyword evidence="2" id="KW-1133">Transmembrane helix</keyword>
<dbReference type="PANTHER" id="PTHR14477:SF1">
    <property type="entry name" value="CUB DOMAIN-CONTAINING PROTEIN 1"/>
    <property type="match status" value="1"/>
</dbReference>
<keyword evidence="2" id="KW-0472">Membrane</keyword>
<dbReference type="AlphaFoldDB" id="A0A8S4BYN3"/>
<feature type="region of interest" description="Disordered" evidence="1">
    <location>
        <begin position="749"/>
        <end position="821"/>
    </location>
</feature>
<dbReference type="InterPro" id="IPR056266">
    <property type="entry name" value="CDCP1_CUB_3rd_6th"/>
</dbReference>
<feature type="domain" description="CDCP1 second and fifth CUB" evidence="6">
    <location>
        <begin position="108"/>
        <end position="211"/>
    </location>
</feature>
<feature type="compositionally biased region" description="Polar residues" evidence="1">
    <location>
        <begin position="749"/>
        <end position="763"/>
    </location>
</feature>
<evidence type="ECO:0000313" key="7">
    <source>
        <dbReference type="EMBL" id="CAG6015797.1"/>
    </source>
</evidence>
<dbReference type="EMBL" id="CAJRST010038888">
    <property type="protein sequence ID" value="CAG6015797.1"/>
    <property type="molecule type" value="Genomic_DNA"/>
</dbReference>
<keyword evidence="8" id="KW-1185">Reference proteome</keyword>
<feature type="chain" id="PRO_5035853701" evidence="3">
    <location>
        <begin position="26"/>
        <end position="821"/>
    </location>
</feature>
<dbReference type="InterPro" id="IPR038811">
    <property type="entry name" value="CDCP1"/>
</dbReference>
<feature type="domain" description="CDCP1 third and sixth CUB" evidence="4">
    <location>
        <begin position="222"/>
        <end position="319"/>
    </location>
</feature>
<feature type="signal peptide" evidence="3">
    <location>
        <begin position="1"/>
        <end position="25"/>
    </location>
</feature>
<accession>A0A8S4BYN3</accession>
<feature type="transmembrane region" description="Helical" evidence="2">
    <location>
        <begin position="647"/>
        <end position="674"/>
    </location>
</feature>
<organism evidence="7 8">
    <name type="scientific">Menidia menidia</name>
    <name type="common">Atlantic silverside</name>
    <dbReference type="NCBI Taxonomy" id="238744"/>
    <lineage>
        <taxon>Eukaryota</taxon>
        <taxon>Metazoa</taxon>
        <taxon>Chordata</taxon>
        <taxon>Craniata</taxon>
        <taxon>Vertebrata</taxon>
        <taxon>Euteleostomi</taxon>
        <taxon>Actinopterygii</taxon>
        <taxon>Neopterygii</taxon>
        <taxon>Teleostei</taxon>
        <taxon>Neoteleostei</taxon>
        <taxon>Acanthomorphata</taxon>
        <taxon>Ovalentaria</taxon>
        <taxon>Atherinomorphae</taxon>
        <taxon>Atheriniformes</taxon>
        <taxon>Atherinopsidae</taxon>
        <taxon>Menidiinae</taxon>
        <taxon>Menidia</taxon>
    </lineage>
</organism>
<evidence type="ECO:0000259" key="4">
    <source>
        <dbReference type="Pfam" id="PF23665"/>
    </source>
</evidence>
<dbReference type="Pfam" id="PF23668">
    <property type="entry name" value="CUB_CDCP1_2"/>
    <property type="match status" value="2"/>
</dbReference>
<protein>
    <submittedName>
        <fullName evidence="7">(Atlantic silverside) hypothetical protein</fullName>
    </submittedName>
</protein>
<dbReference type="PANTHER" id="PTHR14477">
    <property type="entry name" value="CUB DOMAIN-CONTAINING PROTEIN 1"/>
    <property type="match status" value="1"/>
</dbReference>
<name>A0A8S4BYN3_9TELE</name>
<proteinExistence type="predicted"/>
<keyword evidence="3" id="KW-0732">Signal</keyword>
<dbReference type="Pfam" id="PF23667">
    <property type="entry name" value="CUB_CDCP1_1"/>
    <property type="match status" value="1"/>
</dbReference>
<evidence type="ECO:0000256" key="3">
    <source>
        <dbReference type="SAM" id="SignalP"/>
    </source>
</evidence>
<feature type="compositionally biased region" description="Basic and acidic residues" evidence="1">
    <location>
        <begin position="797"/>
        <end position="821"/>
    </location>
</feature>
<gene>
    <name evidence="7" type="ORF">MMEN_LOCUS19821</name>
</gene>
<dbReference type="Pfam" id="PF23665">
    <property type="entry name" value="CDCP1_CUB_6"/>
    <property type="match status" value="2"/>
</dbReference>
<dbReference type="Proteomes" id="UP000677803">
    <property type="component" value="Unassembled WGS sequence"/>
</dbReference>